<gene>
    <name evidence="1" type="ORF">GQ55_2G307900</name>
</gene>
<protein>
    <submittedName>
        <fullName evidence="1">Uncharacterized protein</fullName>
    </submittedName>
</protein>
<dbReference type="AlphaFoldDB" id="A0A2T7EU70"/>
<sequence>MDGAGEESCLQIHAGHRFELLDAGINFLDNGFEVHTGAIELLDNGFDLHACEIELLACGFELLVRPNQWSSPARKAVSRGTLLLWSHRPVAALSLWPTVACSKYAPLPPQLLANGRDKHERSPLTFLERARPGSTRYIPGF</sequence>
<name>A0A2T7EU70_9POAL</name>
<keyword evidence="2" id="KW-1185">Reference proteome</keyword>
<evidence type="ECO:0000313" key="2">
    <source>
        <dbReference type="Proteomes" id="UP000244336"/>
    </source>
</evidence>
<reference evidence="1 2" key="1">
    <citation type="submission" date="2018-04" db="EMBL/GenBank/DDBJ databases">
        <title>WGS assembly of Panicum hallii var. hallii HAL2.</title>
        <authorList>
            <person name="Lovell J."/>
            <person name="Jenkins J."/>
            <person name="Lowry D."/>
            <person name="Mamidi S."/>
            <person name="Sreedasyam A."/>
            <person name="Weng X."/>
            <person name="Barry K."/>
            <person name="Bonette J."/>
            <person name="Campitelli B."/>
            <person name="Daum C."/>
            <person name="Gordon S."/>
            <person name="Gould B."/>
            <person name="Lipzen A."/>
            <person name="MacQueen A."/>
            <person name="Palacio-Mejia J."/>
            <person name="Plott C."/>
            <person name="Shakirov E."/>
            <person name="Shu S."/>
            <person name="Yoshinaga Y."/>
            <person name="Zane M."/>
            <person name="Rokhsar D."/>
            <person name="Grimwood J."/>
            <person name="Schmutz J."/>
            <person name="Juenger T."/>
        </authorList>
    </citation>
    <scope>NUCLEOTIDE SEQUENCE [LARGE SCALE GENOMIC DNA]</scope>
    <source>
        <strain evidence="2">cv. HAL2</strain>
    </source>
</reference>
<proteinExistence type="predicted"/>
<evidence type="ECO:0000313" key="1">
    <source>
        <dbReference type="EMBL" id="PUZ71367.1"/>
    </source>
</evidence>
<dbReference type="Gramene" id="PUZ71367">
    <property type="protein sequence ID" value="PUZ71367"/>
    <property type="gene ID" value="GQ55_2G307900"/>
</dbReference>
<dbReference type="Proteomes" id="UP000244336">
    <property type="component" value="Chromosome 2"/>
</dbReference>
<organism evidence="1 2">
    <name type="scientific">Panicum hallii var. hallii</name>
    <dbReference type="NCBI Taxonomy" id="1504633"/>
    <lineage>
        <taxon>Eukaryota</taxon>
        <taxon>Viridiplantae</taxon>
        <taxon>Streptophyta</taxon>
        <taxon>Embryophyta</taxon>
        <taxon>Tracheophyta</taxon>
        <taxon>Spermatophyta</taxon>
        <taxon>Magnoliopsida</taxon>
        <taxon>Liliopsida</taxon>
        <taxon>Poales</taxon>
        <taxon>Poaceae</taxon>
        <taxon>PACMAD clade</taxon>
        <taxon>Panicoideae</taxon>
        <taxon>Panicodae</taxon>
        <taxon>Paniceae</taxon>
        <taxon>Panicinae</taxon>
        <taxon>Panicum</taxon>
        <taxon>Panicum sect. Panicum</taxon>
    </lineage>
</organism>
<dbReference type="EMBL" id="CM009750">
    <property type="protein sequence ID" value="PUZ71367.1"/>
    <property type="molecule type" value="Genomic_DNA"/>
</dbReference>
<accession>A0A2T7EU70</accession>